<accession>A0ABU0JC63</accession>
<dbReference type="RefSeq" id="WP_307275436.1">
    <property type="nucleotide sequence ID" value="NZ_JAUSVX010000007.1"/>
</dbReference>
<protein>
    <recommendedName>
        <fullName evidence="6">NHL repeat containing protein</fullName>
    </recommendedName>
</protein>
<dbReference type="InterPro" id="IPR011042">
    <property type="entry name" value="6-blade_b-propeller_TolB-like"/>
</dbReference>
<gene>
    <name evidence="4" type="ORF">QO011_004017</name>
</gene>
<evidence type="ECO:0008006" key="6">
    <source>
        <dbReference type="Google" id="ProtNLM"/>
    </source>
</evidence>
<reference evidence="4 5" key="1">
    <citation type="submission" date="2023-07" db="EMBL/GenBank/DDBJ databases">
        <title>Genomic Encyclopedia of Type Strains, Phase IV (KMG-IV): sequencing the most valuable type-strain genomes for metagenomic binning, comparative biology and taxonomic classification.</title>
        <authorList>
            <person name="Goeker M."/>
        </authorList>
    </citation>
    <scope>NUCLEOTIDE SEQUENCE [LARGE SCALE GENOMIC DNA]</scope>
    <source>
        <strain evidence="4 5">DSM 19619</strain>
    </source>
</reference>
<evidence type="ECO:0000313" key="4">
    <source>
        <dbReference type="EMBL" id="MDQ0470998.1"/>
    </source>
</evidence>
<dbReference type="SUPFAM" id="SSF50952">
    <property type="entry name" value="Soluble quinoprotein glucose dehydrogenase"/>
    <property type="match status" value="1"/>
</dbReference>
<dbReference type="Pfam" id="PF01436">
    <property type="entry name" value="NHL"/>
    <property type="match status" value="1"/>
</dbReference>
<sequence>MAARLTKPLVVPEYGNGLIKLYTPDPVSGAPAVNPAYTVDMQAVLDTLFPGQGRLARPNCCKLRGADLFVALSSENAQAVLKLPGYLVDPAAARAQAFVFTLDGSDYVGLAFDAAGHLYTAEGSYDDNAIVRYGGADAPYPGAGAAAGNTYAAGSKVTLGNAGATAYFADLAFDAAGNLWVTDYRNHRLVAFDAAGLAGAGGYHVLPDIPGPLGVANTDPALAAPASHLFAEPEGLDFDGFAADAGLWVANNNDGNGAGGVQTALTTLVRITKPLRDAVLATAGGTSLPAAQLQPNVNCFIYQVPNGAAGRPQFGGLQVDKAARRLYVNEQVGGGGRAYDLATVTATPANPAGSLLPITSTNPGNGGLALLELGAFVADGAADQGLEPDATGAVAWESPAISLTQANGGPLAVLPAPEDVRGGQACYLYVEVRNCGATPTAGIETLELRWAKASAGLGWPKPWDGSVFDAPPHQASPMGGVVATAVPILPIPAFGSVVVGPVAWTSVPDPALYTVQDGHFCLLARIVTQGLGAAGMSFPEGGDLLANTLNNARIAWRNIHVRDQAGQMMKSAGVIAANFGASAMKARLAFTVIDERGQAVRSPAGRLWIDAAGEFRAALARSSLGPALRPEGPVALPDIAVGITGLPIPPGGNVTLAADYAPAVAGESYALRISQFAATAAGERLVGGQTFVNGIVAGFPVAPPAPAGGEGRMPRWLWWLLAALILLVLWSLIRR</sequence>
<proteinExistence type="predicted"/>
<evidence type="ECO:0000313" key="5">
    <source>
        <dbReference type="Proteomes" id="UP001242480"/>
    </source>
</evidence>
<dbReference type="PROSITE" id="PS51125">
    <property type="entry name" value="NHL"/>
    <property type="match status" value="1"/>
</dbReference>
<feature type="transmembrane region" description="Helical" evidence="3">
    <location>
        <begin position="716"/>
        <end position="733"/>
    </location>
</feature>
<keyword evidence="3" id="KW-0472">Membrane</keyword>
<keyword evidence="3" id="KW-1133">Transmembrane helix</keyword>
<evidence type="ECO:0000256" key="1">
    <source>
        <dbReference type="ARBA" id="ARBA00022737"/>
    </source>
</evidence>
<dbReference type="Proteomes" id="UP001242480">
    <property type="component" value="Unassembled WGS sequence"/>
</dbReference>
<dbReference type="EMBL" id="JAUSVX010000007">
    <property type="protein sequence ID" value="MDQ0470998.1"/>
    <property type="molecule type" value="Genomic_DNA"/>
</dbReference>
<comment type="caution">
    <text evidence="4">The sequence shown here is derived from an EMBL/GenBank/DDBJ whole genome shotgun (WGS) entry which is preliminary data.</text>
</comment>
<evidence type="ECO:0000256" key="3">
    <source>
        <dbReference type="SAM" id="Phobius"/>
    </source>
</evidence>
<dbReference type="InterPro" id="IPR011041">
    <property type="entry name" value="Quinoprot_gluc/sorb_DH_b-prop"/>
</dbReference>
<feature type="repeat" description="NHL" evidence="2">
    <location>
        <begin position="170"/>
        <end position="195"/>
    </location>
</feature>
<name>A0ABU0JC63_9HYPH</name>
<keyword evidence="1" id="KW-0677">Repeat</keyword>
<dbReference type="Gene3D" id="2.120.10.30">
    <property type="entry name" value="TolB, C-terminal domain"/>
    <property type="match status" value="1"/>
</dbReference>
<keyword evidence="3" id="KW-0812">Transmembrane</keyword>
<keyword evidence="5" id="KW-1185">Reference proteome</keyword>
<dbReference type="InterPro" id="IPR001258">
    <property type="entry name" value="NHL_repeat"/>
</dbReference>
<evidence type="ECO:0000256" key="2">
    <source>
        <dbReference type="PROSITE-ProRule" id="PRU00504"/>
    </source>
</evidence>
<organism evidence="4 5">
    <name type="scientific">Labrys wisconsinensis</name>
    <dbReference type="NCBI Taxonomy" id="425677"/>
    <lineage>
        <taxon>Bacteria</taxon>
        <taxon>Pseudomonadati</taxon>
        <taxon>Pseudomonadota</taxon>
        <taxon>Alphaproteobacteria</taxon>
        <taxon>Hyphomicrobiales</taxon>
        <taxon>Xanthobacteraceae</taxon>
        <taxon>Labrys</taxon>
    </lineage>
</organism>